<evidence type="ECO:0000313" key="3">
    <source>
        <dbReference type="Proteomes" id="UP000095283"/>
    </source>
</evidence>
<dbReference type="PANTHER" id="PTHR21512">
    <property type="entry name" value="TRAFFICKING PROTEIN PARTICLE COMPLEX SUBUNIT 9"/>
    <property type="match status" value="1"/>
</dbReference>
<feature type="region of interest" description="Disordered" evidence="1">
    <location>
        <begin position="234"/>
        <end position="256"/>
    </location>
</feature>
<sequence>MKFISDVRNGGRTISRRSSKATSTKTYFTVSENPKRIFRANFVTSVTPDLVKFGELQGTFNDDTFLCSVNQRRRSSLNNGLTLEDIKSNYEKIKSDYSQTLVDSRCILIGYDEGEVDAFFSSRETFKFNKLENSDDMEIGIREFLRAIYFVLESKRVDTSFEKQDSHTCPLLPDEEKLRIGLENKTSLRCDDSSESERSGAMHRVASMTPCQMREIQAERSNGITSGVSQHQLGVSTRHQRHRSDENAITSGIDTAVESERRRPRLPWLVLRGDRSKDKIESSAIMEKFEQALDNYSKFSFAALIEYDCMMRAVSLYRYQRMYIAMETFHRDHVGKYLDDSFTRFDHYTKSVICNNSATLYKEIGFKRKCVFFARLGVLFRLHISDGEQRTLNDYRAVYPVLYRSLSGYGIRENVRDVPLNSSTREPVQMQIKALHEVYTAASRAELTDAAIRHLCHLIQVYYDDMDASLANRLFDDLQNLVRLKGSAPQLNQRISVGLGNIILPSIQLTRFPMISNPQLCALPPHLAPTVIHTNNSQPSSFVFWRMVVSSSQFLYASFYLQLAKTLFQLVLSLLVYRGKTEYNYLNILMYAFDYREPGRLTITGYSCEVFGVKNVCKLCGTNGALQLESSLPRAPIEENLHEPSAETTVYSGQMFVSGGPSLIDVLCLEEELDESGKVSFSLKPGEQRDIRFHIFGIDPTAITDDDDGDEKIVETALPLVSTVAESTVGDEAHDLIPYTGRLLTCQFLFHYEAEVKGPEGEIYERTCRLPLAVSIIPALTVSAWHVLPGDGPFTRYIVVDVTNSTEHDAELVYSENRRMNVLSKETCRSGFKPNLYNIILFGTYLINTCRVPLLSPCCSDVAGRAFYSATQKDSHMMQRMEVEKLRRTLERHVAKHLDIRWAIPAMEVSFYLRISLSGLFLSILLFPLSYMVLFPLVLSYHQFRCLNNSFFLQYH</sequence>
<dbReference type="GO" id="GO:0005802">
    <property type="term" value="C:trans-Golgi network"/>
    <property type="evidence" value="ECO:0007669"/>
    <property type="project" value="TreeGrafter"/>
</dbReference>
<keyword evidence="3" id="KW-1185">Reference proteome</keyword>
<dbReference type="AlphaFoldDB" id="A0A1I7XH43"/>
<dbReference type="InterPro" id="IPR013935">
    <property type="entry name" value="Trs120_TRAPPC9"/>
</dbReference>
<accession>A0A1I7XH43</accession>
<dbReference type="Proteomes" id="UP000095283">
    <property type="component" value="Unplaced"/>
</dbReference>
<reference evidence="4" key="1">
    <citation type="submission" date="2016-11" db="UniProtKB">
        <authorList>
            <consortium name="WormBaseParasite"/>
        </authorList>
    </citation>
    <scope>IDENTIFICATION</scope>
</reference>
<evidence type="ECO:0000256" key="1">
    <source>
        <dbReference type="SAM" id="MobiDB-lite"/>
    </source>
</evidence>
<keyword evidence="2" id="KW-0472">Membrane</keyword>
<name>A0A1I7XH43_HETBA</name>
<keyword evidence="2" id="KW-0812">Transmembrane</keyword>
<keyword evidence="2" id="KW-1133">Transmembrane helix</keyword>
<dbReference type="WBParaSite" id="Hba_16632">
    <property type="protein sequence ID" value="Hba_16632"/>
    <property type="gene ID" value="Hba_16632"/>
</dbReference>
<proteinExistence type="predicted"/>
<protein>
    <submittedName>
        <fullName evidence="4">RGS domain-containing protein</fullName>
    </submittedName>
</protein>
<feature type="transmembrane region" description="Helical" evidence="2">
    <location>
        <begin position="911"/>
        <end position="934"/>
    </location>
</feature>
<organism evidence="3 4">
    <name type="scientific">Heterorhabditis bacteriophora</name>
    <name type="common">Entomopathogenic nematode worm</name>
    <dbReference type="NCBI Taxonomy" id="37862"/>
    <lineage>
        <taxon>Eukaryota</taxon>
        <taxon>Metazoa</taxon>
        <taxon>Ecdysozoa</taxon>
        <taxon>Nematoda</taxon>
        <taxon>Chromadorea</taxon>
        <taxon>Rhabditida</taxon>
        <taxon>Rhabditina</taxon>
        <taxon>Rhabditomorpha</taxon>
        <taxon>Strongyloidea</taxon>
        <taxon>Heterorhabditidae</taxon>
        <taxon>Heterorhabditis</taxon>
    </lineage>
</organism>
<evidence type="ECO:0000256" key="2">
    <source>
        <dbReference type="SAM" id="Phobius"/>
    </source>
</evidence>
<dbReference type="PANTHER" id="PTHR21512:SF5">
    <property type="entry name" value="TRAFFICKING PROTEIN PARTICLE COMPLEX SUBUNIT 9"/>
    <property type="match status" value="1"/>
</dbReference>
<evidence type="ECO:0000313" key="4">
    <source>
        <dbReference type="WBParaSite" id="Hba_16632"/>
    </source>
</evidence>